<protein>
    <recommendedName>
        <fullName evidence="4">Secreted protein</fullName>
    </recommendedName>
</protein>
<evidence type="ECO:0000256" key="1">
    <source>
        <dbReference type="SAM" id="MobiDB-lite"/>
    </source>
</evidence>
<accession>A0ABR3VID9</accession>
<reference evidence="2 3" key="1">
    <citation type="journal article" date="2024" name="Commun. Biol.">
        <title>Comparative genomic analysis of thermophilic fungi reveals convergent evolutionary adaptations and gene losses.</title>
        <authorList>
            <person name="Steindorff A.S."/>
            <person name="Aguilar-Pontes M.V."/>
            <person name="Robinson A.J."/>
            <person name="Andreopoulos B."/>
            <person name="LaButti K."/>
            <person name="Kuo A."/>
            <person name="Mondo S."/>
            <person name="Riley R."/>
            <person name="Otillar R."/>
            <person name="Haridas S."/>
            <person name="Lipzen A."/>
            <person name="Grimwood J."/>
            <person name="Schmutz J."/>
            <person name="Clum A."/>
            <person name="Reid I.D."/>
            <person name="Moisan M.C."/>
            <person name="Butler G."/>
            <person name="Nguyen T.T.M."/>
            <person name="Dewar K."/>
            <person name="Conant G."/>
            <person name="Drula E."/>
            <person name="Henrissat B."/>
            <person name="Hansel C."/>
            <person name="Singer S."/>
            <person name="Hutchinson M.I."/>
            <person name="de Vries R.P."/>
            <person name="Natvig D.O."/>
            <person name="Powell A.J."/>
            <person name="Tsang A."/>
            <person name="Grigoriev I.V."/>
        </authorList>
    </citation>
    <scope>NUCLEOTIDE SEQUENCE [LARGE SCALE GENOMIC DNA]</scope>
    <source>
        <strain evidence="2 3">ATCC 24622</strain>
    </source>
</reference>
<proteinExistence type="predicted"/>
<dbReference type="Proteomes" id="UP001586593">
    <property type="component" value="Unassembled WGS sequence"/>
</dbReference>
<evidence type="ECO:0008006" key="4">
    <source>
        <dbReference type="Google" id="ProtNLM"/>
    </source>
</evidence>
<evidence type="ECO:0000313" key="3">
    <source>
        <dbReference type="Proteomes" id="UP001586593"/>
    </source>
</evidence>
<organism evidence="2 3">
    <name type="scientific">Phialemonium thermophilum</name>
    <dbReference type="NCBI Taxonomy" id="223376"/>
    <lineage>
        <taxon>Eukaryota</taxon>
        <taxon>Fungi</taxon>
        <taxon>Dikarya</taxon>
        <taxon>Ascomycota</taxon>
        <taxon>Pezizomycotina</taxon>
        <taxon>Sordariomycetes</taxon>
        <taxon>Sordariomycetidae</taxon>
        <taxon>Cephalothecales</taxon>
        <taxon>Cephalothecaceae</taxon>
        <taxon>Phialemonium</taxon>
    </lineage>
</organism>
<feature type="compositionally biased region" description="Polar residues" evidence="1">
    <location>
        <begin position="51"/>
        <end position="62"/>
    </location>
</feature>
<dbReference type="EMBL" id="JAZHXJ010002050">
    <property type="protein sequence ID" value="KAL1841634.1"/>
    <property type="molecule type" value="Genomic_DNA"/>
</dbReference>
<name>A0ABR3VID9_9PEZI</name>
<sequence length="104" mass="11837">MYRQIGIVLLFSAAPRIRLGGRILRQRAYKPRCGRLLLQSARQPTRHTQRSDSSCTHRQSSSVRKRATTLGRRGAAGRWCALKGALRHGCYSNRLEHDPPLWGE</sequence>
<keyword evidence="3" id="KW-1185">Reference proteome</keyword>
<gene>
    <name evidence="2" type="ORF">VTK73DRAFT_3434</name>
</gene>
<comment type="caution">
    <text evidence="2">The sequence shown here is derived from an EMBL/GenBank/DDBJ whole genome shotgun (WGS) entry which is preliminary data.</text>
</comment>
<feature type="region of interest" description="Disordered" evidence="1">
    <location>
        <begin position="39"/>
        <end position="75"/>
    </location>
</feature>
<evidence type="ECO:0000313" key="2">
    <source>
        <dbReference type="EMBL" id="KAL1841634.1"/>
    </source>
</evidence>